<keyword evidence="12" id="KW-0966">Cell projection</keyword>
<dbReference type="SUPFAM" id="SSF64518">
    <property type="entry name" value="Phase 1 flagellin"/>
    <property type="match status" value="2"/>
</dbReference>
<dbReference type="InterPro" id="IPR049474">
    <property type="entry name" value="FlgK_D3"/>
</dbReference>
<keyword evidence="12" id="KW-0282">Flagellum</keyword>
<evidence type="ECO:0000259" key="8">
    <source>
        <dbReference type="Pfam" id="PF06429"/>
    </source>
</evidence>
<dbReference type="InterPro" id="IPR001444">
    <property type="entry name" value="Flag_bb_rod_N"/>
</dbReference>
<keyword evidence="6" id="KW-0975">Bacterial flagellum</keyword>
<dbReference type="InterPro" id="IPR010930">
    <property type="entry name" value="Flg_bb/hook_C_dom"/>
</dbReference>
<dbReference type="NCBIfam" id="TIGR02492">
    <property type="entry name" value="flgK_ends"/>
    <property type="match status" value="1"/>
</dbReference>
<organism evidence="12 13">
    <name type="scientific">Massilia pinisoli</name>
    <dbReference type="NCBI Taxonomy" id="1772194"/>
    <lineage>
        <taxon>Bacteria</taxon>
        <taxon>Pseudomonadati</taxon>
        <taxon>Pseudomonadota</taxon>
        <taxon>Betaproteobacteria</taxon>
        <taxon>Burkholderiales</taxon>
        <taxon>Oxalobacteraceae</taxon>
        <taxon>Telluria group</taxon>
        <taxon>Massilia</taxon>
    </lineage>
</organism>
<evidence type="ECO:0000259" key="10">
    <source>
        <dbReference type="Pfam" id="PF21159"/>
    </source>
</evidence>
<evidence type="ECO:0000256" key="4">
    <source>
        <dbReference type="ARBA" id="ARBA00016244"/>
    </source>
</evidence>
<dbReference type="Pfam" id="PF22638">
    <property type="entry name" value="FlgK_D1"/>
    <property type="match status" value="1"/>
</dbReference>
<evidence type="ECO:0000256" key="1">
    <source>
        <dbReference type="ARBA" id="ARBA00004365"/>
    </source>
</evidence>
<comment type="similarity">
    <text evidence="3">Belongs to the flagella basal body rod proteins family.</text>
</comment>
<evidence type="ECO:0000256" key="6">
    <source>
        <dbReference type="ARBA" id="ARBA00023143"/>
    </source>
</evidence>
<dbReference type="Pfam" id="PF21159">
    <property type="entry name" value="FlgK_2nd"/>
    <property type="match status" value="1"/>
</dbReference>
<dbReference type="Proteomes" id="UP001204151">
    <property type="component" value="Unassembled WGS sequence"/>
</dbReference>
<dbReference type="Pfam" id="PF21158">
    <property type="entry name" value="flgK_1st_1"/>
    <property type="match status" value="1"/>
</dbReference>
<proteinExistence type="inferred from homology"/>
<dbReference type="InterPro" id="IPR002371">
    <property type="entry name" value="FlgK"/>
</dbReference>
<keyword evidence="12" id="KW-0969">Cilium</keyword>
<evidence type="ECO:0000313" key="13">
    <source>
        <dbReference type="Proteomes" id="UP001204151"/>
    </source>
</evidence>
<dbReference type="PROSITE" id="PS00588">
    <property type="entry name" value="FLAGELLA_BB_ROD"/>
    <property type="match status" value="1"/>
</dbReference>
<feature type="domain" description="Flagellar hook-associated protein FlgK helical" evidence="11">
    <location>
        <begin position="92"/>
        <end position="326"/>
    </location>
</feature>
<evidence type="ECO:0000256" key="5">
    <source>
        <dbReference type="ARBA" id="ARBA00022525"/>
    </source>
</evidence>
<gene>
    <name evidence="12" type="primary">flgK</name>
    <name evidence="12" type="ORF">NX784_06965</name>
</gene>
<accession>A0ABT1ZN59</accession>
<dbReference type="InterPro" id="IPR019776">
    <property type="entry name" value="Flagellar_basal_body_rod_CS"/>
</dbReference>
<dbReference type="RefSeq" id="WP_258815935.1">
    <property type="nucleotide sequence ID" value="NZ_JANUGW010000004.1"/>
</dbReference>
<protein>
    <recommendedName>
        <fullName evidence="4">Flagellar hook-associated protein 1</fullName>
    </recommendedName>
</protein>
<name>A0ABT1ZN59_9BURK</name>
<feature type="domain" description="Flagellar hook-associated protein 1 D3" evidence="10">
    <location>
        <begin position="439"/>
        <end position="540"/>
    </location>
</feature>
<evidence type="ECO:0000256" key="3">
    <source>
        <dbReference type="ARBA" id="ARBA00009677"/>
    </source>
</evidence>
<feature type="domain" description="Flagellar hook-associated protein 1 D2-like" evidence="9">
    <location>
        <begin position="339"/>
        <end position="416"/>
    </location>
</feature>
<evidence type="ECO:0000259" key="9">
    <source>
        <dbReference type="Pfam" id="PF21158"/>
    </source>
</evidence>
<evidence type="ECO:0000259" key="7">
    <source>
        <dbReference type="Pfam" id="PF00460"/>
    </source>
</evidence>
<dbReference type="PRINTS" id="PR01005">
    <property type="entry name" value="FLGHOOKAP1"/>
</dbReference>
<comment type="subcellular location">
    <subcellularLocation>
        <location evidence="1">Bacterial flagellum</location>
    </subcellularLocation>
    <subcellularLocation>
        <location evidence="2">Secreted</location>
    </subcellularLocation>
</comment>
<dbReference type="Pfam" id="PF06429">
    <property type="entry name" value="Flg_bbr_C"/>
    <property type="match status" value="1"/>
</dbReference>
<keyword evidence="5" id="KW-0964">Secreted</keyword>
<keyword evidence="13" id="KW-1185">Reference proteome</keyword>
<dbReference type="EMBL" id="JANUGW010000004">
    <property type="protein sequence ID" value="MCS0581328.1"/>
    <property type="molecule type" value="Genomic_DNA"/>
</dbReference>
<dbReference type="PANTHER" id="PTHR30033:SF1">
    <property type="entry name" value="FLAGELLAR HOOK-ASSOCIATED PROTEIN 1"/>
    <property type="match status" value="1"/>
</dbReference>
<feature type="domain" description="Flagellar basal-body/hook protein C-terminal" evidence="8">
    <location>
        <begin position="607"/>
        <end position="647"/>
    </location>
</feature>
<evidence type="ECO:0000259" key="11">
    <source>
        <dbReference type="Pfam" id="PF22638"/>
    </source>
</evidence>
<comment type="caution">
    <text evidence="12">The sequence shown here is derived from an EMBL/GenBank/DDBJ whole genome shotgun (WGS) entry which is preliminary data.</text>
</comment>
<feature type="domain" description="Flagellar basal body rod protein N-terminal" evidence="7">
    <location>
        <begin position="6"/>
        <end position="33"/>
    </location>
</feature>
<dbReference type="InterPro" id="IPR049119">
    <property type="entry name" value="FlgK_D2-like"/>
</dbReference>
<dbReference type="Pfam" id="PF00460">
    <property type="entry name" value="Flg_bb_rod"/>
    <property type="match status" value="1"/>
</dbReference>
<dbReference type="PANTHER" id="PTHR30033">
    <property type="entry name" value="FLAGELLAR HOOK-ASSOCIATED PROTEIN 1"/>
    <property type="match status" value="1"/>
</dbReference>
<evidence type="ECO:0000256" key="2">
    <source>
        <dbReference type="ARBA" id="ARBA00004613"/>
    </source>
</evidence>
<dbReference type="InterPro" id="IPR053927">
    <property type="entry name" value="FlgK_helical"/>
</dbReference>
<reference evidence="12 13" key="1">
    <citation type="submission" date="2022-08" db="EMBL/GenBank/DDBJ databases">
        <title>Reclassification of Massilia species as members of the genera Telluria, Duganella, Pseudoduganella, Mokoshia gen. nov. and Zemynaea gen. nov. using orthogonal and non-orthogonal genome-based approaches.</title>
        <authorList>
            <person name="Bowman J.P."/>
        </authorList>
    </citation>
    <scope>NUCLEOTIDE SEQUENCE [LARGE SCALE GENOMIC DNA]</scope>
    <source>
        <strain evidence="12 13">JCM 31316</strain>
    </source>
</reference>
<sequence>MSLLSIGKTGLYAAQAALATTGNNISNANVAGYSREVVVQAASTPMGGTNGYIGTGTQIAQVKRYSDDFLNAQVRTAQASSSGLDAYQAQVQQVDNLLADTTSGLSPALQDFFASVQNLTGDGAGVSSRGSFMTSADTLAARFQSMNGRLDEIRKGVNTQITASVTTINTYANQIAQLNDQIGKLTDPSGLNPPNELLDKRDQLIMDLNKQVKATVVPGDNNSLTVSIGNGQPLVVGRSAFQLAATNSPTDQTRTTVGYVLQGKITPLAESSLTGGELGAALQFRTQSLDLAQNSLGRVAIAVATSMNDQNHLGLDGNGKPGGDIFTIASAQVTKNVNNNQTSTTAITASVVDATKLTTSDYKVDFDGTNYNVYRLADNKKTVISPFPQAQAQVIDGLAFSVTGAADAGDNFLVRPTQAGASNFKLALTDGAQIAAAAPIATSVPLTNSGSGKISAGSIDQTYLGAPLAGPVTLTYSTATATLSGFPAGQPVSMTVNGTTTSYPAGASVPFQDGASYTVGGMSFMLNGAPGNGDTFKIAPNAGLGDTRNASLMADLQSKNILDGGKATYQSAYATLVSTIGNKTREVQANAEAATSQLTQAQAAANNVSGVNLDEEAANLLKYQQAYQASGKVMQIADTIFNALLQIGH</sequence>
<evidence type="ECO:0000313" key="12">
    <source>
        <dbReference type="EMBL" id="MCS0581328.1"/>
    </source>
</evidence>